<feature type="domain" description="DUF4158" evidence="1">
    <location>
        <begin position="4"/>
        <end position="96"/>
    </location>
</feature>
<accession>A0A1G4EJ64</accession>
<proteinExistence type="predicted"/>
<dbReference type="AlphaFoldDB" id="A0A1G4EJ64"/>
<gene>
    <name evidence="2" type="ORF">BWGO95_03277</name>
</gene>
<dbReference type="RefSeq" id="WP_106408185.1">
    <property type="nucleotide sequence ID" value="NZ_FMAK01000037.1"/>
</dbReference>
<organism evidence="2 3">
    <name type="scientific">Bacillus mycoides</name>
    <dbReference type="NCBI Taxonomy" id="1405"/>
    <lineage>
        <taxon>Bacteria</taxon>
        <taxon>Bacillati</taxon>
        <taxon>Bacillota</taxon>
        <taxon>Bacilli</taxon>
        <taxon>Bacillales</taxon>
        <taxon>Bacillaceae</taxon>
        <taxon>Bacillus</taxon>
        <taxon>Bacillus cereus group</taxon>
    </lineage>
</organism>
<dbReference type="Pfam" id="PF13700">
    <property type="entry name" value="DUF4158"/>
    <property type="match status" value="1"/>
</dbReference>
<evidence type="ECO:0000259" key="1">
    <source>
        <dbReference type="Pfam" id="PF13700"/>
    </source>
</evidence>
<dbReference type="EMBL" id="FMAK01000037">
    <property type="protein sequence ID" value="SCB69125.1"/>
    <property type="molecule type" value="Genomic_DNA"/>
</dbReference>
<reference evidence="2 3" key="1">
    <citation type="submission" date="2016-08" db="EMBL/GenBank/DDBJ databases">
        <authorList>
            <person name="Seilhamer J.J."/>
        </authorList>
    </citation>
    <scope>NUCLEOTIDE SEQUENCE [LARGE SCALE GENOMIC DNA]</scope>
    <source>
        <strain evidence="2 3">SDA_GO95</strain>
    </source>
</reference>
<dbReference type="InterPro" id="IPR025296">
    <property type="entry name" value="DUF4158"/>
</dbReference>
<dbReference type="Proteomes" id="UP000195696">
    <property type="component" value="Unassembled WGS sequence"/>
</dbReference>
<evidence type="ECO:0000313" key="2">
    <source>
        <dbReference type="EMBL" id="SCB69125.1"/>
    </source>
</evidence>
<sequence length="104" mass="11965">MPSIQDTIYPRIKHNLSEQDLEESYTPLHAEIQWAECKSRGNVQQLGLLVLIKVVQKLGFFPQFLDIPQTIIHHIAKKAFLPIPTVEVWNSYGESRTSICYTGR</sequence>
<protein>
    <recommendedName>
        <fullName evidence="1">DUF4158 domain-containing protein</fullName>
    </recommendedName>
</protein>
<evidence type="ECO:0000313" key="3">
    <source>
        <dbReference type="Proteomes" id="UP000195696"/>
    </source>
</evidence>
<name>A0A1G4EJ64_BACMY</name>